<evidence type="ECO:0000256" key="1">
    <source>
        <dbReference type="SAM" id="Phobius"/>
    </source>
</evidence>
<evidence type="ECO:0000313" key="3">
    <source>
        <dbReference type="Proteomes" id="UP000183208"/>
    </source>
</evidence>
<proteinExistence type="predicted"/>
<keyword evidence="1" id="KW-1133">Transmembrane helix</keyword>
<gene>
    <name evidence="2" type="ORF">SAMN05444171_6514</name>
</gene>
<reference evidence="2 3" key="1">
    <citation type="submission" date="2016-10" db="EMBL/GenBank/DDBJ databases">
        <authorList>
            <person name="de Groot N.N."/>
        </authorList>
    </citation>
    <scope>NUCLEOTIDE SEQUENCE [LARGE SCALE GENOMIC DNA]</scope>
    <source>
        <strain evidence="2 3">GAS522</strain>
    </source>
</reference>
<organism evidence="2 3">
    <name type="scientific">Bradyrhizobium lablabi</name>
    <dbReference type="NCBI Taxonomy" id="722472"/>
    <lineage>
        <taxon>Bacteria</taxon>
        <taxon>Pseudomonadati</taxon>
        <taxon>Pseudomonadota</taxon>
        <taxon>Alphaproteobacteria</taxon>
        <taxon>Hyphomicrobiales</taxon>
        <taxon>Nitrobacteraceae</taxon>
        <taxon>Bradyrhizobium</taxon>
    </lineage>
</organism>
<dbReference type="EMBL" id="FNTI01000001">
    <property type="protein sequence ID" value="SEE17274.1"/>
    <property type="molecule type" value="Genomic_DNA"/>
</dbReference>
<name>A0A1M7GB30_9BRAD</name>
<accession>A0A1M7GB30</accession>
<evidence type="ECO:0000313" key="2">
    <source>
        <dbReference type="EMBL" id="SEE17274.1"/>
    </source>
</evidence>
<sequence length="99" mass="11745">MDTPEIIAVVLLLSLVGGVVFYLFHQRTQLQRPILNARRPEIERSSGRQAEIQRDFQRVFSMTSAQGRENLIRRWMDRSGCDRTEAMRLAIEEWRRDNR</sequence>
<keyword evidence="1" id="KW-0472">Membrane</keyword>
<feature type="transmembrane region" description="Helical" evidence="1">
    <location>
        <begin position="6"/>
        <end position="24"/>
    </location>
</feature>
<dbReference type="Proteomes" id="UP000183208">
    <property type="component" value="Unassembled WGS sequence"/>
</dbReference>
<dbReference type="RefSeq" id="WP_074827717.1">
    <property type="nucleotide sequence ID" value="NZ_FNTI01000001.1"/>
</dbReference>
<keyword evidence="1" id="KW-0812">Transmembrane</keyword>
<protein>
    <submittedName>
        <fullName evidence="2">Uncharacterized protein</fullName>
    </submittedName>
</protein>
<dbReference type="AlphaFoldDB" id="A0A1M7GB30"/>
<dbReference type="OrthoDB" id="8242981at2"/>